<comment type="caution">
    <text evidence="2">The sequence shown here is derived from an EMBL/GenBank/DDBJ whole genome shotgun (WGS) entry which is preliminary data.</text>
</comment>
<sequence>MIVDCDVANILFVNNDSSMYVEYVGEKSILGTPKIDIVYNKDQAIIKVNAIQKKWINIFPGARKRYC</sequence>
<dbReference type="EMBL" id="JACEIO010000008">
    <property type="protein sequence ID" value="MBA4536561.1"/>
    <property type="molecule type" value="Genomic_DNA"/>
</dbReference>
<gene>
    <name evidence="2" type="ORF">G4D64_05160</name>
    <name evidence="1" type="ORF">H1Z61_05200</name>
</gene>
<reference evidence="1 4" key="2">
    <citation type="submission" date="2020-07" db="EMBL/GenBank/DDBJ databases">
        <authorList>
            <person name="Feng H."/>
        </authorList>
    </citation>
    <scope>NUCLEOTIDE SEQUENCE [LARGE SCALE GENOMIC DNA]</scope>
    <source>
        <strain evidence="4">s-12</strain>
        <strain evidence="1">S-12</strain>
    </source>
</reference>
<evidence type="ECO:0000313" key="1">
    <source>
        <dbReference type="EMBL" id="MBA4536561.1"/>
    </source>
</evidence>
<dbReference type="EMBL" id="JAAIWN010000008">
    <property type="protein sequence ID" value="NEY80928.1"/>
    <property type="molecule type" value="Genomic_DNA"/>
</dbReference>
<proteinExistence type="predicted"/>
<accession>A0A6B3VUL2</accession>
<dbReference type="RefSeq" id="WP_163240813.1">
    <property type="nucleotide sequence ID" value="NZ_CP082780.1"/>
</dbReference>
<evidence type="ECO:0000313" key="4">
    <source>
        <dbReference type="Proteomes" id="UP000570010"/>
    </source>
</evidence>
<keyword evidence="3" id="KW-1185">Reference proteome</keyword>
<evidence type="ECO:0000313" key="2">
    <source>
        <dbReference type="EMBL" id="NEY80928.1"/>
    </source>
</evidence>
<name>A0A6B3VUL2_9BACI</name>
<organism evidence="2 3">
    <name type="scientific">Bacillus aquiflavi</name>
    <dbReference type="NCBI Taxonomy" id="2672567"/>
    <lineage>
        <taxon>Bacteria</taxon>
        <taxon>Bacillati</taxon>
        <taxon>Bacillota</taxon>
        <taxon>Bacilli</taxon>
        <taxon>Bacillales</taxon>
        <taxon>Bacillaceae</taxon>
        <taxon>Bacillus</taxon>
    </lineage>
</organism>
<dbReference type="AlphaFoldDB" id="A0A6B3VUL2"/>
<reference evidence="2 3" key="1">
    <citation type="submission" date="2020-02" db="EMBL/GenBank/DDBJ databases">
        <title>Bacillus aquiflavi sp. nov., isolated from yellow water of strong flavor Chinese baijiu in Yibin region of China.</title>
        <authorList>
            <person name="Xie J."/>
        </authorList>
    </citation>
    <scope>NUCLEOTIDE SEQUENCE [LARGE SCALE GENOMIC DNA]</scope>
    <source>
        <strain evidence="2 3">3H-10</strain>
    </source>
</reference>
<dbReference type="Proteomes" id="UP000570010">
    <property type="component" value="Unassembled WGS sequence"/>
</dbReference>
<evidence type="ECO:0000313" key="3">
    <source>
        <dbReference type="Proteomes" id="UP000472971"/>
    </source>
</evidence>
<dbReference type="Proteomes" id="UP000472971">
    <property type="component" value="Unassembled WGS sequence"/>
</dbReference>
<protein>
    <submittedName>
        <fullName evidence="2">Uncharacterized protein</fullName>
    </submittedName>
</protein>